<sequence>MQLELENVDREGHSFPGPEDFCPLAASMVPQRKSNFSQIVLRALFTGACVSLVNACMAGKCRPGRLRMWNPDFLVSPEALPTHRFPTTGILYVPRGAEVNCMSLLNMTLSSSSFEVYLCCRNAFQSINPEFSPEALQNCCQFYNHTIWPSSGKPRDSALAQSHNWEGIME</sequence>
<evidence type="ECO:0000313" key="1">
    <source>
        <dbReference type="EMBL" id="KAK2107786.1"/>
    </source>
</evidence>
<dbReference type="EMBL" id="JASSZA010000006">
    <property type="protein sequence ID" value="KAK2107786.1"/>
    <property type="molecule type" value="Genomic_DNA"/>
</dbReference>
<proteinExistence type="predicted"/>
<protein>
    <submittedName>
        <fullName evidence="1">Uncharacterized protein</fullName>
    </submittedName>
</protein>
<comment type="caution">
    <text evidence="1">The sequence shown here is derived from an EMBL/GenBank/DDBJ whole genome shotgun (WGS) entry which is preliminary data.</text>
</comment>
<name>A0ABQ9VEI5_SAGOE</name>
<dbReference type="Proteomes" id="UP001266305">
    <property type="component" value="Unassembled WGS sequence"/>
</dbReference>
<evidence type="ECO:0000313" key="2">
    <source>
        <dbReference type="Proteomes" id="UP001266305"/>
    </source>
</evidence>
<accession>A0ABQ9VEI5</accession>
<organism evidence="1 2">
    <name type="scientific">Saguinus oedipus</name>
    <name type="common">Cotton-top tamarin</name>
    <name type="synonym">Oedipomidas oedipus</name>
    <dbReference type="NCBI Taxonomy" id="9490"/>
    <lineage>
        <taxon>Eukaryota</taxon>
        <taxon>Metazoa</taxon>
        <taxon>Chordata</taxon>
        <taxon>Craniata</taxon>
        <taxon>Vertebrata</taxon>
        <taxon>Euteleostomi</taxon>
        <taxon>Mammalia</taxon>
        <taxon>Eutheria</taxon>
        <taxon>Euarchontoglires</taxon>
        <taxon>Primates</taxon>
        <taxon>Haplorrhini</taxon>
        <taxon>Platyrrhini</taxon>
        <taxon>Cebidae</taxon>
        <taxon>Callitrichinae</taxon>
        <taxon>Saguinus</taxon>
    </lineage>
</organism>
<keyword evidence="2" id="KW-1185">Reference proteome</keyword>
<gene>
    <name evidence="1" type="ORF">P7K49_012951</name>
</gene>
<reference evidence="1 2" key="1">
    <citation type="submission" date="2023-05" db="EMBL/GenBank/DDBJ databases">
        <title>B98-5 Cell Line De Novo Hybrid Assembly: An Optical Mapping Approach.</title>
        <authorList>
            <person name="Kananen K."/>
            <person name="Auerbach J.A."/>
            <person name="Kautto E."/>
            <person name="Blachly J.S."/>
        </authorList>
    </citation>
    <scope>NUCLEOTIDE SEQUENCE [LARGE SCALE GENOMIC DNA]</scope>
    <source>
        <strain evidence="1">B95-8</strain>
        <tissue evidence="1">Cell line</tissue>
    </source>
</reference>